<organism evidence="1 2">
    <name type="scientific">Peronosclerospora sorghi</name>
    <dbReference type="NCBI Taxonomy" id="230839"/>
    <lineage>
        <taxon>Eukaryota</taxon>
        <taxon>Sar</taxon>
        <taxon>Stramenopiles</taxon>
        <taxon>Oomycota</taxon>
        <taxon>Peronosporomycetes</taxon>
        <taxon>Peronosporales</taxon>
        <taxon>Peronosporaceae</taxon>
        <taxon>Peronosclerospora</taxon>
    </lineage>
</organism>
<reference evidence="1 2" key="1">
    <citation type="journal article" date="2022" name="bioRxiv">
        <title>The genome of the oomycete Peronosclerospora sorghi, a cosmopolitan pathogen of maize and sorghum, is inflated with dispersed pseudogenes.</title>
        <authorList>
            <person name="Fletcher K."/>
            <person name="Martin F."/>
            <person name="Isakeit T."/>
            <person name="Cavanaugh K."/>
            <person name="Magill C."/>
            <person name="Michelmore R."/>
        </authorList>
    </citation>
    <scope>NUCLEOTIDE SEQUENCE [LARGE SCALE GENOMIC DNA]</scope>
    <source>
        <strain evidence="1">P6</strain>
    </source>
</reference>
<comment type="caution">
    <text evidence="1">The sequence shown here is derived from an EMBL/GenBank/DDBJ whole genome shotgun (WGS) entry which is preliminary data.</text>
</comment>
<evidence type="ECO:0000313" key="2">
    <source>
        <dbReference type="Proteomes" id="UP001163321"/>
    </source>
</evidence>
<protein>
    <submittedName>
        <fullName evidence="1">Uncharacterized protein</fullName>
    </submittedName>
</protein>
<dbReference type="EMBL" id="CM047580">
    <property type="protein sequence ID" value="KAI9922090.1"/>
    <property type="molecule type" value="Genomic_DNA"/>
</dbReference>
<dbReference type="Proteomes" id="UP001163321">
    <property type="component" value="Chromosome 1"/>
</dbReference>
<sequence>MIDRNLRASKHFLVIPCEHIPSIEDLTPDHYDHGRNVLIRFPPSVSHMISTGKDILAKNGFVDDGM</sequence>
<name>A0ACC0WT55_9STRA</name>
<keyword evidence="2" id="KW-1185">Reference proteome</keyword>
<evidence type="ECO:0000313" key="1">
    <source>
        <dbReference type="EMBL" id="KAI9922090.1"/>
    </source>
</evidence>
<gene>
    <name evidence="1" type="ORF">PsorP6_002596</name>
</gene>
<proteinExistence type="predicted"/>
<accession>A0ACC0WT55</accession>